<feature type="domain" description="Major facilitator superfamily (MFS) profile" evidence="6">
    <location>
        <begin position="181"/>
        <end position="424"/>
    </location>
</feature>
<dbReference type="CDD" id="cd17477">
    <property type="entry name" value="MFS_YcaD_like"/>
    <property type="match status" value="1"/>
</dbReference>
<feature type="transmembrane region" description="Helical" evidence="5">
    <location>
        <begin position="80"/>
        <end position="101"/>
    </location>
</feature>
<feature type="transmembrane region" description="Helical" evidence="5">
    <location>
        <begin position="302"/>
        <end position="324"/>
    </location>
</feature>
<reference evidence="7 8" key="1">
    <citation type="submission" date="2018-05" db="EMBL/GenBank/DDBJ databases">
        <title>Leucothrix arctica sp. nov., isolated from Arctic seawater.</title>
        <authorList>
            <person name="Choi A."/>
            <person name="Baek K."/>
        </authorList>
    </citation>
    <scope>NUCLEOTIDE SEQUENCE [LARGE SCALE GENOMIC DNA]</scope>
    <source>
        <strain evidence="7 8">JCM 18388</strain>
    </source>
</reference>
<dbReference type="Gene3D" id="1.20.1250.20">
    <property type="entry name" value="MFS general substrate transporter like domains"/>
    <property type="match status" value="2"/>
</dbReference>
<evidence type="ECO:0000256" key="5">
    <source>
        <dbReference type="SAM" id="Phobius"/>
    </source>
</evidence>
<dbReference type="SUPFAM" id="SSF103473">
    <property type="entry name" value="MFS general substrate transporter"/>
    <property type="match status" value="1"/>
</dbReference>
<evidence type="ECO:0000256" key="2">
    <source>
        <dbReference type="ARBA" id="ARBA00022692"/>
    </source>
</evidence>
<keyword evidence="4 5" id="KW-0472">Membrane</keyword>
<feature type="transmembrane region" description="Helical" evidence="5">
    <location>
        <begin position="113"/>
        <end position="136"/>
    </location>
</feature>
<evidence type="ECO:0000259" key="6">
    <source>
        <dbReference type="PROSITE" id="PS50850"/>
    </source>
</evidence>
<proteinExistence type="predicted"/>
<sequence length="424" mass="45388">MLGNGLQGTLLGIRATMEGFNTSVTGFVMSGYFLGLILGCYAVPHMISKVGHVRVFGALASIASVSILIHGVWVDPFLWWAMRLVTGFSYAGLYIVVESWLNDASDNSTRGKMLSVYMITTLGGMAGGQFLLNIASPREIELFILTSLLVSLAVVPLLISATRGPSFDTHESVSIRQLFQVSPLGVFGMFASGVSTGAFFGMGSVYTTNLGFSVKDVSLFMSAVILGGFLFQYPLGWLSDQIGRRSVILGTCAVGTVVCTYGAFSASLGPIFFILAALIGGMIMPLYALCSAHVNDYLNPQQMVAASGTLVLINATGAVIGSPLTATGMEFFGPSAFYLTIASMTTAVVAYTLWRSRQREIPVEVTEQGDFVVMAPTPLSAGLNFDVEEEVLEEAYNQAPEEVQASFEELTQELEELAQSEDEQ</sequence>
<feature type="transmembrane region" description="Helical" evidence="5">
    <location>
        <begin position="336"/>
        <end position="354"/>
    </location>
</feature>
<evidence type="ECO:0000256" key="4">
    <source>
        <dbReference type="ARBA" id="ARBA00023136"/>
    </source>
</evidence>
<comment type="subcellular location">
    <subcellularLocation>
        <location evidence="1">Membrane</location>
        <topology evidence="1">Multi-pass membrane protein</topology>
    </subcellularLocation>
</comment>
<name>A0A317CE08_9GAMM</name>
<dbReference type="PROSITE" id="PS50850">
    <property type="entry name" value="MFS"/>
    <property type="match status" value="1"/>
</dbReference>
<evidence type="ECO:0000256" key="1">
    <source>
        <dbReference type="ARBA" id="ARBA00004141"/>
    </source>
</evidence>
<feature type="transmembrane region" description="Helical" evidence="5">
    <location>
        <begin position="142"/>
        <end position="161"/>
    </location>
</feature>
<dbReference type="InterPro" id="IPR036259">
    <property type="entry name" value="MFS_trans_sf"/>
</dbReference>
<feature type="transmembrane region" description="Helical" evidence="5">
    <location>
        <begin position="55"/>
        <end position="74"/>
    </location>
</feature>
<evidence type="ECO:0000256" key="3">
    <source>
        <dbReference type="ARBA" id="ARBA00022989"/>
    </source>
</evidence>
<protein>
    <submittedName>
        <fullName evidence="7">MFS transporter</fullName>
    </submittedName>
</protein>
<dbReference type="Proteomes" id="UP000245539">
    <property type="component" value="Unassembled WGS sequence"/>
</dbReference>
<feature type="transmembrane region" description="Helical" evidence="5">
    <location>
        <begin position="20"/>
        <end position="43"/>
    </location>
</feature>
<feature type="transmembrane region" description="Helical" evidence="5">
    <location>
        <begin position="181"/>
        <end position="205"/>
    </location>
</feature>
<keyword evidence="8" id="KW-1185">Reference proteome</keyword>
<dbReference type="Pfam" id="PF07690">
    <property type="entry name" value="MFS_1"/>
    <property type="match status" value="1"/>
</dbReference>
<comment type="caution">
    <text evidence="7">The sequence shown here is derived from an EMBL/GenBank/DDBJ whole genome shotgun (WGS) entry which is preliminary data.</text>
</comment>
<gene>
    <name evidence="7" type="ORF">DKW60_12550</name>
</gene>
<dbReference type="PANTHER" id="PTHR23521">
    <property type="entry name" value="TRANSPORTER MFS SUPERFAMILY"/>
    <property type="match status" value="1"/>
</dbReference>
<feature type="transmembrane region" description="Helical" evidence="5">
    <location>
        <begin position="217"/>
        <end position="235"/>
    </location>
</feature>
<dbReference type="GO" id="GO:0022857">
    <property type="term" value="F:transmembrane transporter activity"/>
    <property type="evidence" value="ECO:0007669"/>
    <property type="project" value="InterPro"/>
</dbReference>
<feature type="transmembrane region" description="Helical" evidence="5">
    <location>
        <begin position="247"/>
        <end position="264"/>
    </location>
</feature>
<evidence type="ECO:0000313" key="8">
    <source>
        <dbReference type="Proteomes" id="UP000245539"/>
    </source>
</evidence>
<keyword evidence="2 5" id="KW-0812">Transmembrane</keyword>
<dbReference type="AlphaFoldDB" id="A0A317CE08"/>
<keyword evidence="3 5" id="KW-1133">Transmembrane helix</keyword>
<dbReference type="InterPro" id="IPR020846">
    <property type="entry name" value="MFS_dom"/>
</dbReference>
<dbReference type="InterPro" id="IPR011701">
    <property type="entry name" value="MFS"/>
</dbReference>
<dbReference type="GO" id="GO:0005886">
    <property type="term" value="C:plasma membrane"/>
    <property type="evidence" value="ECO:0007669"/>
    <property type="project" value="TreeGrafter"/>
</dbReference>
<dbReference type="EMBL" id="QGKM01000036">
    <property type="protein sequence ID" value="PWQ96607.1"/>
    <property type="molecule type" value="Genomic_DNA"/>
</dbReference>
<dbReference type="InterPro" id="IPR005829">
    <property type="entry name" value="Sugar_transporter_CS"/>
</dbReference>
<accession>A0A317CE08</accession>
<evidence type="ECO:0000313" key="7">
    <source>
        <dbReference type="EMBL" id="PWQ96607.1"/>
    </source>
</evidence>
<dbReference type="InterPro" id="IPR047200">
    <property type="entry name" value="MFS_YcaD-like"/>
</dbReference>
<dbReference type="PANTHER" id="PTHR23521:SF3">
    <property type="entry name" value="MFS TRANSPORTER"/>
    <property type="match status" value="1"/>
</dbReference>
<organism evidence="7 8">
    <name type="scientific">Leucothrix pacifica</name>
    <dbReference type="NCBI Taxonomy" id="1247513"/>
    <lineage>
        <taxon>Bacteria</taxon>
        <taxon>Pseudomonadati</taxon>
        <taxon>Pseudomonadota</taxon>
        <taxon>Gammaproteobacteria</taxon>
        <taxon>Thiotrichales</taxon>
        <taxon>Thiotrichaceae</taxon>
        <taxon>Leucothrix</taxon>
    </lineage>
</organism>
<dbReference type="PROSITE" id="PS00216">
    <property type="entry name" value="SUGAR_TRANSPORT_1"/>
    <property type="match status" value="1"/>
</dbReference>
<feature type="transmembrane region" description="Helical" evidence="5">
    <location>
        <begin position="270"/>
        <end position="290"/>
    </location>
</feature>